<dbReference type="InterPro" id="IPR029044">
    <property type="entry name" value="Nucleotide-diphossugar_trans"/>
</dbReference>
<dbReference type="Proteomes" id="UP000220691">
    <property type="component" value="Unassembled WGS sequence"/>
</dbReference>
<dbReference type="Pfam" id="PF00535">
    <property type="entry name" value="Glycos_transf_2"/>
    <property type="match status" value="1"/>
</dbReference>
<comment type="similarity">
    <text evidence="1">Belongs to the glycosyltransferase 2 family.</text>
</comment>
<dbReference type="SUPFAM" id="SSF53448">
    <property type="entry name" value="Nucleotide-diphospho-sugar transferases"/>
    <property type="match status" value="1"/>
</dbReference>
<dbReference type="PANTHER" id="PTHR22916:SF3">
    <property type="entry name" value="UDP-GLCNAC:BETAGAL BETA-1,3-N-ACETYLGLUCOSAMINYLTRANSFERASE-LIKE PROTEIN 1"/>
    <property type="match status" value="1"/>
</dbReference>
<dbReference type="FunFam" id="3.90.550.10:FF:000120">
    <property type="entry name" value="Glycosyl transferase, family 2"/>
    <property type="match status" value="1"/>
</dbReference>
<organism evidence="3 4">
    <name type="scientific">Bacillus cereus</name>
    <dbReference type="NCBI Taxonomy" id="1396"/>
    <lineage>
        <taxon>Bacteria</taxon>
        <taxon>Bacillati</taxon>
        <taxon>Bacillota</taxon>
        <taxon>Bacilli</taxon>
        <taxon>Bacillales</taxon>
        <taxon>Bacillaceae</taxon>
        <taxon>Bacillus</taxon>
        <taxon>Bacillus cereus group</taxon>
    </lineage>
</organism>
<dbReference type="EMBL" id="NUAN01000347">
    <property type="protein sequence ID" value="PEN76884.1"/>
    <property type="molecule type" value="Genomic_DNA"/>
</dbReference>
<gene>
    <name evidence="3" type="ORF">CN553_31415</name>
</gene>
<dbReference type="CDD" id="cd00761">
    <property type="entry name" value="Glyco_tranf_GTA_type"/>
    <property type="match status" value="1"/>
</dbReference>
<dbReference type="GO" id="GO:0016758">
    <property type="term" value="F:hexosyltransferase activity"/>
    <property type="evidence" value="ECO:0007669"/>
    <property type="project" value="UniProtKB-ARBA"/>
</dbReference>
<evidence type="ECO:0000313" key="3">
    <source>
        <dbReference type="EMBL" id="PEN76884.1"/>
    </source>
</evidence>
<evidence type="ECO:0000259" key="2">
    <source>
        <dbReference type="Pfam" id="PF00535"/>
    </source>
</evidence>
<dbReference type="Gene3D" id="3.90.550.10">
    <property type="entry name" value="Spore Coat Polysaccharide Biosynthesis Protein SpsA, Chain A"/>
    <property type="match status" value="1"/>
</dbReference>
<proteinExistence type="inferred from homology"/>
<comment type="caution">
    <text evidence="3">The sequence shown here is derived from an EMBL/GenBank/DDBJ whole genome shotgun (WGS) entry which is preliminary data.</text>
</comment>
<reference evidence="3 4" key="1">
    <citation type="submission" date="2017-09" db="EMBL/GenBank/DDBJ databases">
        <title>Large-scale bioinformatics analysis of Bacillus genomes uncovers conserved roles of natural products in bacterial physiology.</title>
        <authorList>
            <consortium name="Agbiome Team Llc"/>
            <person name="Bleich R.M."/>
            <person name="Kirk G.J."/>
            <person name="Santa Maria K.C."/>
            <person name="Allen S.E."/>
            <person name="Farag S."/>
            <person name="Shank E.A."/>
            <person name="Bowers A."/>
        </authorList>
    </citation>
    <scope>NUCLEOTIDE SEQUENCE [LARGE SCALE GENOMIC DNA]</scope>
    <source>
        <strain evidence="3 4">AFS027647</strain>
    </source>
</reference>
<evidence type="ECO:0000313" key="4">
    <source>
        <dbReference type="Proteomes" id="UP000220691"/>
    </source>
</evidence>
<protein>
    <recommendedName>
        <fullName evidence="2">Glycosyltransferase 2-like domain-containing protein</fullName>
    </recommendedName>
</protein>
<dbReference type="InterPro" id="IPR001173">
    <property type="entry name" value="Glyco_trans_2-like"/>
</dbReference>
<sequence length="301" mass="35275">MQSINQEHTPLPLVSILIPTFNRPLYFQLALQSALHQTYPNIEIIIGDDSTNDETEKLVTENFLPFYKQIKYIRNRERLGQFENDSMLLDQSEGEYINYLMDDDLYAATKIETMMNYYILDTQQEIKLITSYRKLIDSVGNFLEDIWSTKPLFTIDTILSGKELGKKMITNQCNFIGEPTTVLFRKKDLIYPFGMFKNRKYLCNVDVASWLTLLSQGKMIYIAEPLSYFRLHANQQLNEPNKLIDGLKDWYDGIKIGKENGFFNSREDYVKAAIHFITYSKRVAEPSELEKLNFSEFFFNI</sequence>
<dbReference type="AlphaFoldDB" id="A0A9X6U5D3"/>
<dbReference type="PANTHER" id="PTHR22916">
    <property type="entry name" value="GLYCOSYLTRANSFERASE"/>
    <property type="match status" value="1"/>
</dbReference>
<name>A0A9X6U5D3_BACCE</name>
<feature type="domain" description="Glycosyltransferase 2-like" evidence="2">
    <location>
        <begin position="15"/>
        <end position="118"/>
    </location>
</feature>
<evidence type="ECO:0000256" key="1">
    <source>
        <dbReference type="ARBA" id="ARBA00006739"/>
    </source>
</evidence>
<accession>A0A9X6U5D3</accession>